<proteinExistence type="predicted"/>
<dbReference type="Proteomes" id="UP000316343">
    <property type="component" value="Unassembled WGS sequence"/>
</dbReference>
<gene>
    <name evidence="1" type="ORF">FGU71_02115</name>
</gene>
<dbReference type="OrthoDB" id="287064at2"/>
<protein>
    <recommendedName>
        <fullName evidence="3">Sulfotransferase family protein</fullName>
    </recommendedName>
</protein>
<comment type="caution">
    <text evidence="1">The sequence shown here is derived from an EMBL/GenBank/DDBJ whole genome shotgun (WGS) entry which is preliminary data.</text>
</comment>
<sequence>MVVGKASLQSKARAALGRFPNLYIAVQRLRYRNPFGEPNKASLRRLLCDETEIVIEGFPRSANSWTVRVFRHWQGRRIRIAEHQHSEAQILAGCRRGLPVIVLIRKPQDSIRSWDQYDPALDLGWALRRWIAFYSAVEKVADQVVIATFEQATEEFGSVVQQANAKFSTRFLYGEITDKLREAVTSKMAVTARPDPERREHLQDVTDRLDPAKLLCANALYERLAARSQNRDKAAAAKQGKQA</sequence>
<organism evidence="1 2">
    <name type="scientific">Erythrobacter insulae</name>
    <dbReference type="NCBI Taxonomy" id="2584124"/>
    <lineage>
        <taxon>Bacteria</taxon>
        <taxon>Pseudomonadati</taxon>
        <taxon>Pseudomonadota</taxon>
        <taxon>Alphaproteobacteria</taxon>
        <taxon>Sphingomonadales</taxon>
        <taxon>Erythrobacteraceae</taxon>
        <taxon>Erythrobacter/Porphyrobacter group</taxon>
        <taxon>Erythrobacter</taxon>
    </lineage>
</organism>
<dbReference type="RefSeq" id="WP_142787042.1">
    <property type="nucleotide sequence ID" value="NZ_VHJK01000001.1"/>
</dbReference>
<dbReference type="InterPro" id="IPR027417">
    <property type="entry name" value="P-loop_NTPase"/>
</dbReference>
<evidence type="ECO:0000313" key="2">
    <source>
        <dbReference type="Proteomes" id="UP000316343"/>
    </source>
</evidence>
<dbReference type="AlphaFoldDB" id="A0A547P9G7"/>
<name>A0A547P9G7_9SPHN</name>
<reference evidence="1 2" key="1">
    <citation type="submission" date="2019-06" db="EMBL/GenBank/DDBJ databases">
        <title>Erythrobacter insulae sp. nov., isolated from a tidal flat.</title>
        <authorList>
            <person name="Yoon J.-H."/>
        </authorList>
    </citation>
    <scope>NUCLEOTIDE SEQUENCE [LARGE SCALE GENOMIC DNA]</scope>
    <source>
        <strain evidence="1 2">JBTF-M21</strain>
    </source>
</reference>
<accession>A0A547P9G7</accession>
<keyword evidence="2" id="KW-1185">Reference proteome</keyword>
<dbReference type="EMBL" id="VHJK01000001">
    <property type="protein sequence ID" value="TRD10780.1"/>
    <property type="molecule type" value="Genomic_DNA"/>
</dbReference>
<evidence type="ECO:0000313" key="1">
    <source>
        <dbReference type="EMBL" id="TRD10780.1"/>
    </source>
</evidence>
<evidence type="ECO:0008006" key="3">
    <source>
        <dbReference type="Google" id="ProtNLM"/>
    </source>
</evidence>
<dbReference type="SUPFAM" id="SSF52540">
    <property type="entry name" value="P-loop containing nucleoside triphosphate hydrolases"/>
    <property type="match status" value="1"/>
</dbReference>